<dbReference type="GO" id="GO:0005874">
    <property type="term" value="C:microtubule"/>
    <property type="evidence" value="ECO:0007669"/>
    <property type="project" value="UniProtKB-KW"/>
</dbReference>
<dbReference type="GO" id="GO:0000922">
    <property type="term" value="C:spindle pole"/>
    <property type="evidence" value="ECO:0007669"/>
    <property type="project" value="InterPro"/>
</dbReference>
<dbReference type="CDD" id="cd22572">
    <property type="entry name" value="GCP5_NTD"/>
    <property type="match status" value="1"/>
</dbReference>
<dbReference type="GO" id="GO:0000930">
    <property type="term" value="C:gamma-tubulin complex"/>
    <property type="evidence" value="ECO:0007669"/>
    <property type="project" value="TreeGrafter"/>
</dbReference>
<dbReference type="Gene3D" id="1.20.120.1900">
    <property type="entry name" value="Gamma-tubulin complex, C-terminal domain"/>
    <property type="match status" value="1"/>
</dbReference>
<dbReference type="InterPro" id="IPR040457">
    <property type="entry name" value="GCP_C"/>
</dbReference>
<dbReference type="OrthoDB" id="66546at2759"/>
<dbReference type="PANTHER" id="PTHR19302:SF33">
    <property type="entry name" value="GAMMA-TUBULIN COMPLEX COMPONENT 5"/>
    <property type="match status" value="1"/>
</dbReference>
<gene>
    <name evidence="8" type="ORF">C0Q70_08138</name>
</gene>
<proteinExistence type="inferred from homology"/>
<dbReference type="InterPro" id="IPR042241">
    <property type="entry name" value="GCP_C_sf"/>
</dbReference>
<dbReference type="InterPro" id="IPR007259">
    <property type="entry name" value="GCP"/>
</dbReference>
<evidence type="ECO:0000259" key="7">
    <source>
        <dbReference type="Pfam" id="PF17681"/>
    </source>
</evidence>
<dbReference type="GO" id="GO:0051225">
    <property type="term" value="P:spindle assembly"/>
    <property type="evidence" value="ECO:0007669"/>
    <property type="project" value="TreeGrafter"/>
</dbReference>
<dbReference type="GO" id="GO:0051321">
    <property type="term" value="P:meiotic cell cycle"/>
    <property type="evidence" value="ECO:0007669"/>
    <property type="project" value="TreeGrafter"/>
</dbReference>
<organism evidence="8 9">
    <name type="scientific">Pomacea canaliculata</name>
    <name type="common">Golden apple snail</name>
    <dbReference type="NCBI Taxonomy" id="400727"/>
    <lineage>
        <taxon>Eukaryota</taxon>
        <taxon>Metazoa</taxon>
        <taxon>Spiralia</taxon>
        <taxon>Lophotrochozoa</taxon>
        <taxon>Mollusca</taxon>
        <taxon>Gastropoda</taxon>
        <taxon>Caenogastropoda</taxon>
        <taxon>Architaenioglossa</taxon>
        <taxon>Ampullarioidea</taxon>
        <taxon>Ampullariidae</taxon>
        <taxon>Pomacea</taxon>
    </lineage>
</organism>
<protein>
    <recommendedName>
        <fullName evidence="5">Gamma-tubulin complex component</fullName>
    </recommendedName>
</protein>
<reference evidence="8 9" key="1">
    <citation type="submission" date="2018-04" db="EMBL/GenBank/DDBJ databases">
        <title>The genome of golden apple snail Pomacea canaliculata provides insight into stress tolerance and invasive adaptation.</title>
        <authorList>
            <person name="Liu C."/>
            <person name="Liu B."/>
            <person name="Ren Y."/>
            <person name="Zhang Y."/>
            <person name="Wang H."/>
            <person name="Li S."/>
            <person name="Jiang F."/>
            <person name="Yin L."/>
            <person name="Zhang G."/>
            <person name="Qian W."/>
            <person name="Fan W."/>
        </authorList>
    </citation>
    <scope>NUCLEOTIDE SEQUENCE [LARGE SCALE GENOMIC DNA]</scope>
    <source>
        <strain evidence="8">SZHN2017</strain>
        <tissue evidence="8">Muscle</tissue>
    </source>
</reference>
<dbReference type="AlphaFoldDB" id="A0A2T7PGY6"/>
<dbReference type="STRING" id="400727.A0A2T7PGY6"/>
<evidence type="ECO:0000259" key="6">
    <source>
        <dbReference type="Pfam" id="PF04130"/>
    </source>
</evidence>
<keyword evidence="2 5" id="KW-0963">Cytoplasm</keyword>
<dbReference type="GO" id="GO:0007020">
    <property type="term" value="P:microtubule nucleation"/>
    <property type="evidence" value="ECO:0007669"/>
    <property type="project" value="InterPro"/>
</dbReference>
<dbReference type="GO" id="GO:0000278">
    <property type="term" value="P:mitotic cell cycle"/>
    <property type="evidence" value="ECO:0007669"/>
    <property type="project" value="TreeGrafter"/>
</dbReference>
<evidence type="ECO:0000256" key="4">
    <source>
        <dbReference type="ARBA" id="ARBA00023212"/>
    </source>
</evidence>
<evidence type="ECO:0000256" key="2">
    <source>
        <dbReference type="ARBA" id="ARBA00022490"/>
    </source>
</evidence>
<dbReference type="InterPro" id="IPR041470">
    <property type="entry name" value="GCP_N"/>
</dbReference>
<keyword evidence="4 5" id="KW-0206">Cytoskeleton</keyword>
<evidence type="ECO:0000256" key="3">
    <source>
        <dbReference type="ARBA" id="ARBA00022701"/>
    </source>
</evidence>
<feature type="domain" description="Gamma tubulin complex component C-terminal" evidence="6">
    <location>
        <begin position="413"/>
        <end position="612"/>
    </location>
</feature>
<evidence type="ECO:0000313" key="9">
    <source>
        <dbReference type="Proteomes" id="UP000245119"/>
    </source>
</evidence>
<dbReference type="GO" id="GO:0043015">
    <property type="term" value="F:gamma-tubulin binding"/>
    <property type="evidence" value="ECO:0007669"/>
    <property type="project" value="InterPro"/>
</dbReference>
<evidence type="ECO:0000256" key="1">
    <source>
        <dbReference type="ARBA" id="ARBA00010337"/>
    </source>
</evidence>
<dbReference type="PANTHER" id="PTHR19302">
    <property type="entry name" value="GAMMA TUBULIN COMPLEX PROTEIN"/>
    <property type="match status" value="1"/>
</dbReference>
<comment type="subcellular location">
    <subcellularLocation>
        <location evidence="5">Cytoplasm</location>
        <location evidence="5">Cytoskeleton</location>
        <location evidence="5">Microtubule organizing center</location>
    </subcellularLocation>
</comment>
<sequence length="623" mass="71605">MARIKADELTRQLITHVTGFQEGDENFGLCLQFVLSNFRYHRFLDVNSHKVLRLLDGLCTKLQVHSLKDRADSLRSLVSQFLDKPLLSDNELTKTDAHYAVLLVLFTLGLSPTNAIYETPVVEAEEGRMYCLFRINFEGSCGMSSYQLRSGEAYSSLEQHVVTEYQLIRELLWMLSGVEELFLFQLGENGFHLKEGICLSHLTEASLQSFLEPLMKQATQIRTLQSFIRDMLAGSCQGFDKTGDTKVPQTYQAFAYGLSNILKEFRGHLSQLEKTVSKQETSRPYLNIIGQWIAAGQLCDPAREFVLQRNERIESLDETFWERAVTLNISGSHLHQETSNTSLSSAGLCAEQEEDDRTFKEAQQFYLMSAGDTMFDFCTQIFDKMRHTEQWRDTSSLTLALHDALQAHHSQDISSKCQDLYNQVFQFLLQIKRAKYGLDQLRFTDLDKADILTVTLPQKDLWGKLEESKMPIPERLHRMHILRFRLAYFVNSLHNYIMTRILRSTGLEFGEQMKSARDLEQFIHIHARYVVTIHERCLLHKKLTFLKDAVTKVLNLILIFSARWDQGIAEISGKAITDMEAEFSRCIQFLASFLNNIIKRGSFPHVEPLAFALVTSLPQAEKM</sequence>
<dbReference type="EMBL" id="PZQS01000004">
    <property type="protein sequence ID" value="PVD32693.1"/>
    <property type="molecule type" value="Genomic_DNA"/>
</dbReference>
<evidence type="ECO:0000313" key="8">
    <source>
        <dbReference type="EMBL" id="PVD32693.1"/>
    </source>
</evidence>
<comment type="caution">
    <text evidence="8">The sequence shown here is derived from an EMBL/GenBank/DDBJ whole genome shotgun (WGS) entry which is preliminary data.</text>
</comment>
<keyword evidence="9" id="KW-1185">Reference proteome</keyword>
<dbReference type="GO" id="GO:0031122">
    <property type="term" value="P:cytoplasmic microtubule organization"/>
    <property type="evidence" value="ECO:0007669"/>
    <property type="project" value="TreeGrafter"/>
</dbReference>
<evidence type="ECO:0000256" key="5">
    <source>
        <dbReference type="RuleBase" id="RU363050"/>
    </source>
</evidence>
<keyword evidence="3 5" id="KW-0493">Microtubule</keyword>
<dbReference type="Proteomes" id="UP000245119">
    <property type="component" value="Linkage Group LG4"/>
</dbReference>
<dbReference type="InterPro" id="IPR059169">
    <property type="entry name" value="GCP5_N_ext"/>
</dbReference>
<comment type="similarity">
    <text evidence="1 5">Belongs to the TUBGCP family.</text>
</comment>
<name>A0A2T7PGY6_POMCA</name>
<accession>A0A2T7PGY6</accession>
<dbReference type="GO" id="GO:0051011">
    <property type="term" value="F:microtubule minus-end binding"/>
    <property type="evidence" value="ECO:0007669"/>
    <property type="project" value="TreeGrafter"/>
</dbReference>
<dbReference type="Pfam" id="PF17681">
    <property type="entry name" value="GCP_N_terminal"/>
    <property type="match status" value="1"/>
</dbReference>
<dbReference type="Pfam" id="PF04130">
    <property type="entry name" value="GCP_C_terminal"/>
    <property type="match status" value="1"/>
</dbReference>
<feature type="domain" description="Gamma tubulin complex component protein N-terminal" evidence="7">
    <location>
        <begin position="168"/>
        <end position="280"/>
    </location>
</feature>